<organism evidence="2 3">
    <name type="scientific">Chitinasiproducens palmae</name>
    <dbReference type="NCBI Taxonomy" id="1770053"/>
    <lineage>
        <taxon>Bacteria</taxon>
        <taxon>Pseudomonadati</taxon>
        <taxon>Pseudomonadota</taxon>
        <taxon>Betaproteobacteria</taxon>
        <taxon>Burkholderiales</taxon>
        <taxon>Burkholderiaceae</taxon>
        <taxon>Chitinasiproducens</taxon>
    </lineage>
</organism>
<dbReference type="InterPro" id="IPR018683">
    <property type="entry name" value="DUF2169"/>
</dbReference>
<dbReference type="SUPFAM" id="SSF141571">
    <property type="entry name" value="Pentapeptide repeat-like"/>
    <property type="match status" value="3"/>
</dbReference>
<accession>A0A1H2PL36</accession>
<keyword evidence="3" id="KW-1185">Reference proteome</keyword>
<feature type="domain" description="DUF2169" evidence="1">
    <location>
        <begin position="21"/>
        <end position="285"/>
    </location>
</feature>
<evidence type="ECO:0000313" key="2">
    <source>
        <dbReference type="EMBL" id="SDV47147.1"/>
    </source>
</evidence>
<reference evidence="3" key="1">
    <citation type="submission" date="2016-09" db="EMBL/GenBank/DDBJ databases">
        <authorList>
            <person name="Varghese N."/>
            <person name="Submissions S."/>
        </authorList>
    </citation>
    <scope>NUCLEOTIDE SEQUENCE [LARGE SCALE GENOMIC DNA]</scope>
    <source>
        <strain evidence="3">JS23</strain>
    </source>
</reference>
<protein>
    <submittedName>
        <fullName evidence="2">Uncharacterized protein YjbI, contains pentapeptide repeats</fullName>
    </submittedName>
</protein>
<evidence type="ECO:0000313" key="3">
    <source>
        <dbReference type="Proteomes" id="UP000243719"/>
    </source>
</evidence>
<dbReference type="Proteomes" id="UP000243719">
    <property type="component" value="Unassembled WGS sequence"/>
</dbReference>
<name>A0A1H2PL36_9BURK</name>
<dbReference type="RefSeq" id="WP_091905375.1">
    <property type="nucleotide sequence ID" value="NZ_FNLO01000002.1"/>
</dbReference>
<dbReference type="Gene3D" id="2.160.20.80">
    <property type="entry name" value="E3 ubiquitin-protein ligase SopA"/>
    <property type="match status" value="2"/>
</dbReference>
<dbReference type="STRING" id="1770053.SAMN05216551_102313"/>
<dbReference type="AlphaFoldDB" id="A0A1H2PL36"/>
<dbReference type="Pfam" id="PF09937">
    <property type="entry name" value="DUF2169"/>
    <property type="match status" value="1"/>
</dbReference>
<dbReference type="PANTHER" id="PTHR14136">
    <property type="entry name" value="BTB_POZ DOMAIN-CONTAINING PROTEIN KCTD9"/>
    <property type="match status" value="1"/>
</dbReference>
<dbReference type="EMBL" id="FNLO01000002">
    <property type="protein sequence ID" value="SDV47147.1"/>
    <property type="molecule type" value="Genomic_DNA"/>
</dbReference>
<proteinExistence type="predicted"/>
<dbReference type="PANTHER" id="PTHR14136:SF17">
    <property type="entry name" value="BTB_POZ DOMAIN-CONTAINING PROTEIN KCTD9"/>
    <property type="match status" value="1"/>
</dbReference>
<dbReference type="InterPro" id="IPR001646">
    <property type="entry name" value="5peptide_repeat"/>
</dbReference>
<dbReference type="Pfam" id="PF00805">
    <property type="entry name" value="Pentapeptide"/>
    <property type="match status" value="5"/>
</dbReference>
<gene>
    <name evidence="2" type="ORF">SAMN05216551_102313</name>
</gene>
<dbReference type="InterPro" id="IPR051082">
    <property type="entry name" value="Pentapeptide-BTB/POZ_domain"/>
</dbReference>
<evidence type="ECO:0000259" key="1">
    <source>
        <dbReference type="Pfam" id="PF09937"/>
    </source>
</evidence>
<sequence length="895" mass="94541">MKIIKPDNLSLLYRTLRFERRDLLSIGLLAMFDFDAPRADALHTESYMWEAVAQALGTDGLLDAGFPKPNGEWLAYGAAYAPNGVAAPVVATQVQIGDSKKTLNVHGERRFGSLGGVTSGMPFVRMPIDAVHAFGHPALGVESERRPPNVESPDAPILERADLRAAAGYWPLQDSAGDRARMLGALDAKWLQQDWPHLPLGTHVDYFMNAPVDQRIGGFWHGKERIEIRHMHPTLPVLQGNLPGIRARCFVRRQAGETTRFEECLARQETVWLFPELCQGIVLFRAVAAIDDEDADDVTHVVAGWEAIDSTPVPMAFYQQQLVDAEMPRSPVGSASTASAPDETVVETGAPMATASAAAAAAPAAAAAEAMDFGEIDRLSADLKSQTDALMKQHGLGEKDLEPYMTSESLLPSSSANAARDLEQMVQDLQKSTDDMLRQMNLSPEDLRKVTAEIEAREAEVPDLGMLGQQLRDLHMQTQSALAATGKTPEELAAHIGNPELANAVRQSADFDFESLIASLQTLASLTPAAAAAAGVAQDTATLASPAVSPPSTVSASPSVAPRLTREEVIERVAAGQSLAGFDLTALDLSKAALEGADFSGALLTDARFTGSRLSGANLAGAQIAGADFSGTIMRGASLSGASGRGAIFDMADLENTTLDSADFADSDFNTAVLTNVDCRKAIFSGSRMMGVRAANCAAAGASFEGCDLTGADFRQAVLVETVFDGATLIDADLSGANAENLRLFGTKAAGARFDEAQLSGSRAGLAADFTDASFNGARLAAATWLDVNLSRAAFETAQLERANFSGVTATGARFAGAQAKSMQLAKADLTGADLSRANLMNATLRRARLDGAVLRQANLYGAQCYGSTIGKADLEGANIDRTLAAIPGRPELES</sequence>
<dbReference type="OrthoDB" id="237820at2"/>